<reference evidence="1" key="1">
    <citation type="submission" date="2022-04" db="EMBL/GenBank/DDBJ databases">
        <title>Genome of the entomopathogenic fungus Entomophthora muscae.</title>
        <authorList>
            <person name="Elya C."/>
            <person name="Lovett B.R."/>
            <person name="Lee E."/>
            <person name="Macias A.M."/>
            <person name="Hajek A.E."/>
            <person name="De Bivort B.L."/>
            <person name="Kasson M.T."/>
            <person name="De Fine Licht H.H."/>
            <person name="Stajich J.E."/>
        </authorList>
    </citation>
    <scope>NUCLEOTIDE SEQUENCE</scope>
    <source>
        <strain evidence="1">Berkeley</strain>
    </source>
</reference>
<dbReference type="EMBL" id="QTSX02002206">
    <property type="protein sequence ID" value="KAJ9077310.1"/>
    <property type="molecule type" value="Genomic_DNA"/>
</dbReference>
<comment type="caution">
    <text evidence="1">The sequence shown here is derived from an EMBL/GenBank/DDBJ whole genome shotgun (WGS) entry which is preliminary data.</text>
</comment>
<keyword evidence="2" id="KW-1185">Reference proteome</keyword>
<dbReference type="Proteomes" id="UP001165960">
    <property type="component" value="Unassembled WGS sequence"/>
</dbReference>
<proteinExistence type="predicted"/>
<gene>
    <name evidence="1" type="ORF">DSO57_1017949</name>
</gene>
<evidence type="ECO:0000313" key="1">
    <source>
        <dbReference type="EMBL" id="KAJ9077310.1"/>
    </source>
</evidence>
<name>A0ACC2TS45_9FUNG</name>
<organism evidence="1 2">
    <name type="scientific">Entomophthora muscae</name>
    <dbReference type="NCBI Taxonomy" id="34485"/>
    <lineage>
        <taxon>Eukaryota</taxon>
        <taxon>Fungi</taxon>
        <taxon>Fungi incertae sedis</taxon>
        <taxon>Zoopagomycota</taxon>
        <taxon>Entomophthoromycotina</taxon>
        <taxon>Entomophthoromycetes</taxon>
        <taxon>Entomophthorales</taxon>
        <taxon>Entomophthoraceae</taxon>
        <taxon>Entomophthora</taxon>
    </lineage>
</organism>
<accession>A0ACC2TS45</accession>
<protein>
    <submittedName>
        <fullName evidence="1">Uncharacterized protein</fullName>
    </submittedName>
</protein>
<sequence>MKLTNHTMSSSSDDDTDMQRLKHVWTKEQEKLQKQHVKSSYELDFQISGTFNQPQFSGLNIVAGVDISFFKQDANSAIATLVILNFPELEIVHTESSIIKLEHAYIPGFLAFREVPPLLKLLENVKIKSPQFYPQVVLVDGNGVLHPRKFGLACHLGVAAQIPTIGVAKNLFHFPDLDFGLQDLNQPGENKKYQPPTPNSYLSIIGRSGFEYGVAYRGPKSSTKPVFISAGNRVSLEDAISIVSACSKFRIPEPIRQADLISRDLVRQYTT</sequence>
<evidence type="ECO:0000313" key="2">
    <source>
        <dbReference type="Proteomes" id="UP001165960"/>
    </source>
</evidence>